<feature type="region of interest" description="Disordered" evidence="1">
    <location>
        <begin position="54"/>
        <end position="75"/>
    </location>
</feature>
<accession>A0A914S2D4</accession>
<name>A0A914S2D4_PAREQ</name>
<dbReference type="AlphaFoldDB" id="A0A914S2D4"/>
<dbReference type="Proteomes" id="UP000887564">
    <property type="component" value="Unplaced"/>
</dbReference>
<proteinExistence type="predicted"/>
<protein>
    <submittedName>
        <fullName evidence="3">Uncharacterized protein</fullName>
    </submittedName>
</protein>
<keyword evidence="2" id="KW-1185">Reference proteome</keyword>
<evidence type="ECO:0000313" key="3">
    <source>
        <dbReference type="WBParaSite" id="PEQ_0001294001-mRNA-1"/>
    </source>
</evidence>
<reference evidence="3" key="1">
    <citation type="submission" date="2022-11" db="UniProtKB">
        <authorList>
            <consortium name="WormBaseParasite"/>
        </authorList>
    </citation>
    <scope>IDENTIFICATION</scope>
</reference>
<organism evidence="2 3">
    <name type="scientific">Parascaris equorum</name>
    <name type="common">Equine roundworm</name>
    <dbReference type="NCBI Taxonomy" id="6256"/>
    <lineage>
        <taxon>Eukaryota</taxon>
        <taxon>Metazoa</taxon>
        <taxon>Ecdysozoa</taxon>
        <taxon>Nematoda</taxon>
        <taxon>Chromadorea</taxon>
        <taxon>Rhabditida</taxon>
        <taxon>Spirurina</taxon>
        <taxon>Ascaridomorpha</taxon>
        <taxon>Ascaridoidea</taxon>
        <taxon>Ascarididae</taxon>
        <taxon>Parascaris</taxon>
    </lineage>
</organism>
<dbReference type="WBParaSite" id="PEQ_0001294001-mRNA-1">
    <property type="protein sequence ID" value="PEQ_0001294001-mRNA-1"/>
    <property type="gene ID" value="PEQ_0001294001"/>
</dbReference>
<evidence type="ECO:0000313" key="2">
    <source>
        <dbReference type="Proteomes" id="UP000887564"/>
    </source>
</evidence>
<sequence length="501" mass="56841">MTPWIPKMTEVPVVPKMSETGGVMDVEDESDGIVISGGFFVTIKVRKDTVKPGPCPDRNIKSDRMGSEGPPNLEDVGCTALGDRKDLNVRLRPINRYASFSASDMPLRLLICVPSLSVYQKIVFTVYNVYSDELRYFLFKCLRSCIVNRAEASRKKKKKPKDPQLAAKFLWARRDSLPPRSATDRLTALSDFNYKTAQSSANSADGKGGILLSDLNECIPAADKHIEINAFKPTKCSEINNTSATKLESILASKPVYDRCSTRDRKFCRAVRVHAALQLIKCINEFKGLWRNASVDHLDEKKIEETWEKYNKIGEHMFMKMMIEENAITEMADDLGNGRLDCNSACARQIKEDQGHAGGSGYMRCGVDRRRNRKGVKEVVMPHNHVTLLSMRCCSLLLRGKRSISTIVPPRRGTYAKVNDADIVYFERFLGKENVITKDIDEYNIDWMKWFKEYQKGQFLPSCIENDPYPDLIELSYLIEQKDNAGCTNSRRAEQLNFPLK</sequence>
<evidence type="ECO:0000256" key="1">
    <source>
        <dbReference type="SAM" id="MobiDB-lite"/>
    </source>
</evidence>